<dbReference type="InterPro" id="IPR040256">
    <property type="entry name" value="At4g02000-like"/>
</dbReference>
<reference evidence="2 3" key="1">
    <citation type="journal article" date="2018" name="Mol. Plant">
        <title>The genome of Artemisia annua provides insight into the evolution of Asteraceae family and artemisinin biosynthesis.</title>
        <authorList>
            <person name="Shen Q."/>
            <person name="Zhang L."/>
            <person name="Liao Z."/>
            <person name="Wang S."/>
            <person name="Yan T."/>
            <person name="Shi P."/>
            <person name="Liu M."/>
            <person name="Fu X."/>
            <person name="Pan Q."/>
            <person name="Wang Y."/>
            <person name="Lv Z."/>
            <person name="Lu X."/>
            <person name="Zhang F."/>
            <person name="Jiang W."/>
            <person name="Ma Y."/>
            <person name="Chen M."/>
            <person name="Hao X."/>
            <person name="Li L."/>
            <person name="Tang Y."/>
            <person name="Lv G."/>
            <person name="Zhou Y."/>
            <person name="Sun X."/>
            <person name="Brodelius P.E."/>
            <person name="Rose J.K.C."/>
            <person name="Tang K."/>
        </authorList>
    </citation>
    <scope>NUCLEOTIDE SEQUENCE [LARGE SCALE GENOMIC DNA]</scope>
    <source>
        <strain evidence="3">cv. Huhao1</strain>
        <tissue evidence="2">Leaf</tissue>
    </source>
</reference>
<gene>
    <name evidence="2" type="ORF">CTI12_AA572840</name>
</gene>
<dbReference type="PANTHER" id="PTHR31286">
    <property type="entry name" value="GLYCINE-RICH CELL WALL STRUCTURAL PROTEIN 1.8-LIKE"/>
    <property type="match status" value="1"/>
</dbReference>
<evidence type="ECO:0000313" key="3">
    <source>
        <dbReference type="Proteomes" id="UP000245207"/>
    </source>
</evidence>
<dbReference type="EMBL" id="PKPP01014734">
    <property type="protein sequence ID" value="PWA39331.1"/>
    <property type="molecule type" value="Genomic_DNA"/>
</dbReference>
<evidence type="ECO:0000313" key="2">
    <source>
        <dbReference type="EMBL" id="PWA39331.1"/>
    </source>
</evidence>
<sequence>MVSSIGVPIIMDRMTTSICEKPYGRASFARLLIEIDSNKALVDNVELWYESLGKILRLRVEYTWVPPRCEECKVYGRYTNECVKKVNMVSKVNKDGENVKVADTEKAKNVGMVNNGDGDEGWQTAVNRRNNRGAGGKGQLGVTINRGNHNVGTRDANKKYESVNKGSVGNIDESVVVNEQDMSANKGKNKLNEGGFTTTGKSTSGKADPKKNTTNNKYGNTNDMVADKGNKTDKGTKSSNNVSGKDGLGAKSVATSNRFDLLRDDNANAEPDLWKEVKELVAAACNTGVQIGDDVLKGWNEDMIKYYMVKWKNRAKNSGYVKQQLETKMKILVSQIVQINRNLHKNSKLNAEKKLMNFVLTTQDASDVSLSKFQPTTAIQQLHSWIFSTPTSSLFLFLLSFIDKDYISTLPA</sequence>
<feature type="compositionally biased region" description="Basic and acidic residues" evidence="1">
    <location>
        <begin position="225"/>
        <end position="236"/>
    </location>
</feature>
<accession>A0A2U1KRH5</accession>
<proteinExistence type="predicted"/>
<protein>
    <submittedName>
        <fullName evidence="2">Zinc knuckle CX2CX4HX4C</fullName>
    </submittedName>
</protein>
<feature type="region of interest" description="Disordered" evidence="1">
    <location>
        <begin position="130"/>
        <end position="154"/>
    </location>
</feature>
<dbReference type="PANTHER" id="PTHR31286:SF99">
    <property type="entry name" value="DUF4283 DOMAIN-CONTAINING PROTEIN"/>
    <property type="match status" value="1"/>
</dbReference>
<feature type="compositionally biased region" description="Low complexity" evidence="1">
    <location>
        <begin position="194"/>
        <end position="222"/>
    </location>
</feature>
<comment type="caution">
    <text evidence="2">The sequence shown here is derived from an EMBL/GenBank/DDBJ whole genome shotgun (WGS) entry which is preliminary data.</text>
</comment>
<feature type="region of interest" description="Disordered" evidence="1">
    <location>
        <begin position="182"/>
        <end position="250"/>
    </location>
</feature>
<organism evidence="2 3">
    <name type="scientific">Artemisia annua</name>
    <name type="common">Sweet wormwood</name>
    <dbReference type="NCBI Taxonomy" id="35608"/>
    <lineage>
        <taxon>Eukaryota</taxon>
        <taxon>Viridiplantae</taxon>
        <taxon>Streptophyta</taxon>
        <taxon>Embryophyta</taxon>
        <taxon>Tracheophyta</taxon>
        <taxon>Spermatophyta</taxon>
        <taxon>Magnoliopsida</taxon>
        <taxon>eudicotyledons</taxon>
        <taxon>Gunneridae</taxon>
        <taxon>Pentapetalae</taxon>
        <taxon>asterids</taxon>
        <taxon>campanulids</taxon>
        <taxon>Asterales</taxon>
        <taxon>Asteraceae</taxon>
        <taxon>Asteroideae</taxon>
        <taxon>Anthemideae</taxon>
        <taxon>Artemisiinae</taxon>
        <taxon>Artemisia</taxon>
    </lineage>
</organism>
<dbReference type="AlphaFoldDB" id="A0A2U1KRH5"/>
<keyword evidence="3" id="KW-1185">Reference proteome</keyword>
<evidence type="ECO:0000256" key="1">
    <source>
        <dbReference type="SAM" id="MobiDB-lite"/>
    </source>
</evidence>
<name>A0A2U1KRH5_ARTAN</name>
<dbReference type="Proteomes" id="UP000245207">
    <property type="component" value="Unassembled WGS sequence"/>
</dbReference>